<dbReference type="AlphaFoldDB" id="A0A437AJ36"/>
<name>A0A437AJ36_9MICR</name>
<protein>
    <submittedName>
        <fullName evidence="1">Uncharacterized protein</fullName>
    </submittedName>
</protein>
<comment type="caution">
    <text evidence="1">The sequence shown here is derived from an EMBL/GenBank/DDBJ whole genome shotgun (WGS) entry which is preliminary data.</text>
</comment>
<accession>A0A437AJ36</accession>
<dbReference type="EMBL" id="RCSS01000623">
    <property type="protein sequence ID" value="RVD91170.1"/>
    <property type="molecule type" value="Genomic_DNA"/>
</dbReference>
<sequence length="591" mass="69834">MNKLLMLFGIILCSRDRKRKLDYSDILESCSKDKVFKLSINPSSLTKSHANQAVSCELMNEFPKSTLNIFDKNEPIVKNDVSLNTSLNLVRQDDTIKMIANELDTNTENLFEEEKIFDENFKTDSFSEEILFDLCEQEIEENFLELQTETPSECTTESIRRQLNCQLNSDKNDCKSFNNSNNLNIPSLKNSSSATNNIECSFSNVNHVGNNVDVLDFDNNIIQIITKQQKKYSVSKKEIDSFNNLEVCKFCMEYYHFKINNLKVFSLGLFKNVVLCNNNNTIYLLAIKRLEEGFLLKFYEIFHLYNKCKEKTEWIILKFIKSSLDFNLEFFITPFLNYDIRGPLYDLSDPNYIEHFLLAQFNIFLKQYNEENGKNFVDCYHLNSHIEFKCKRVNSRSFNLIVLLYFLLHKTNEVFLLLVPDLYFLIDEIKNGGHGTKILSKIKVVITLLAYKFEFLKLKYKEEMKSKSDISEIETIHDLPFVSKFILESKIIITSFYLHNFKTRDSPVKHVMFSAFLTFVKVYYKSFYDSSKYQEFVFSYFLNFDIDFKKLKLKKDHFFMKDTKRQTHIVKIIDKDYFVRFSQENSIKEIN</sequence>
<proteinExistence type="predicted"/>
<reference evidence="1 2" key="1">
    <citation type="submission" date="2018-10" db="EMBL/GenBank/DDBJ databases">
        <title>Draft genome sequence of the microsporidian Tubulinosema ratisbonensis.</title>
        <authorList>
            <person name="Polonais V."/>
            <person name="Peyretaillade E."/>
            <person name="Niehus S."/>
            <person name="Wawrzyniak I."/>
            <person name="Franchet A."/>
            <person name="Gaspin C."/>
            <person name="Reichstadt M."/>
            <person name="Belser C."/>
            <person name="Labadie K."/>
            <person name="Delbac F."/>
            <person name="Ferrandon D."/>
        </authorList>
    </citation>
    <scope>NUCLEOTIDE SEQUENCE [LARGE SCALE GENOMIC DNA]</scope>
    <source>
        <strain evidence="1 2">Franzen</strain>
    </source>
</reference>
<dbReference type="Proteomes" id="UP000282876">
    <property type="component" value="Unassembled WGS sequence"/>
</dbReference>
<evidence type="ECO:0000313" key="1">
    <source>
        <dbReference type="EMBL" id="RVD91170.1"/>
    </source>
</evidence>
<keyword evidence="2" id="KW-1185">Reference proteome</keyword>
<dbReference type="VEuPathDB" id="MicrosporidiaDB:TUBRATIS_23890"/>
<evidence type="ECO:0000313" key="2">
    <source>
        <dbReference type="Proteomes" id="UP000282876"/>
    </source>
</evidence>
<gene>
    <name evidence="1" type="ORF">TUBRATIS_23890</name>
</gene>
<organism evidence="1 2">
    <name type="scientific">Tubulinosema ratisbonensis</name>
    <dbReference type="NCBI Taxonomy" id="291195"/>
    <lineage>
        <taxon>Eukaryota</taxon>
        <taxon>Fungi</taxon>
        <taxon>Fungi incertae sedis</taxon>
        <taxon>Microsporidia</taxon>
        <taxon>Tubulinosematoidea</taxon>
        <taxon>Tubulinosematidae</taxon>
        <taxon>Tubulinosema</taxon>
    </lineage>
</organism>